<comment type="caution">
    <text evidence="14">The sequence shown here is derived from an EMBL/GenBank/DDBJ whole genome shotgun (WGS) entry which is preliminary data.</text>
</comment>
<evidence type="ECO:0000256" key="9">
    <source>
        <dbReference type="ARBA" id="ARBA00023235"/>
    </source>
</evidence>
<dbReference type="SFLD" id="SFLDG01143">
    <property type="entry name" value="C2.B.3:_Phosphomannomutase_Lik"/>
    <property type="match status" value="1"/>
</dbReference>
<name>A0ABP0MV99_9DINO</name>
<evidence type="ECO:0000256" key="7">
    <source>
        <dbReference type="ARBA" id="ARBA00022723"/>
    </source>
</evidence>
<dbReference type="SMART" id="SM00271">
    <property type="entry name" value="DnaJ"/>
    <property type="match status" value="1"/>
</dbReference>
<evidence type="ECO:0000256" key="12">
    <source>
        <dbReference type="SAM" id="MobiDB-lite"/>
    </source>
</evidence>
<keyword evidence="11" id="KW-0175">Coiled coil</keyword>
<evidence type="ECO:0000256" key="11">
    <source>
        <dbReference type="SAM" id="Coils"/>
    </source>
</evidence>
<accession>A0ABP0MV99</accession>
<feature type="domain" description="J" evidence="13">
    <location>
        <begin position="204"/>
        <end position="274"/>
    </location>
</feature>
<sequence length="713" mass="79204">MPSAPCATTSVTLPERYTMPEDDEQQSEDEIIRPARVVPAARTERVKEYVVDNSQLQADAPGVAYRFSCQLDDRDERRPVAAWGSIVSGEDASEGWVRVGDRFLPMEVNECRVLVRRNPSKFRGEKRLEDLDESEEDEPNEASSAPWKGAQRSSARRETPAERRARLFLAEQLRASDQEHEDYERRSRELLKKHQQLLQEPMATHYSVLGIRRSATVEEIQQAFKALCKLYHPDKVEPGHAGTERAARERAMAQLNEAHAVLSSEKRWAYDRQLLSAEKVEPEEATAVGPKPDLADADFDFTGDGRPFRSCKGRAARVAKSCGSREKAVSDCGSRRGAVGQSPMELADCKGGLLEQGSPRVVRQVIRHVGPMTPLGGLGELEAEGAQRSGASRTGCGHPKCSAHRLKYPEADRATSEEIFGLAFVISSPGAPGRCAVEQVSKVRDALRTQTVWWGPEGVILALFDVDGTLTEARKVVSPETVSFLQALRNKICVGVVGGSDLVKQKEQLGDSPALFDYAFSENGLLAFKDGQKIGETSIVQHLGEANLKKVINWALRYIADLDIPVKRGTFVEFRQGMLNLSPIGRNCSREERNEFEKFDLASNIRKTMVEKMKVEFADLGLTFSIGGQISFDVFPTGWDKTYCLRYLPEADFDEIHFFGDKTFEGGNDFEIFTHPRTIGHSIDDQQPLTTLKKLEELFGVPAPKSLTPPGAH</sequence>
<dbReference type="Gene3D" id="3.40.50.1000">
    <property type="entry name" value="HAD superfamily/HAD-like"/>
    <property type="match status" value="1"/>
</dbReference>
<dbReference type="NCBIfam" id="TIGR01484">
    <property type="entry name" value="HAD-SF-IIB"/>
    <property type="match status" value="1"/>
</dbReference>
<dbReference type="PANTHER" id="PTHR10466:SF0">
    <property type="entry name" value="PHOSPHOMANNOMUTASE"/>
    <property type="match status" value="1"/>
</dbReference>
<comment type="similarity">
    <text evidence="3 10">Belongs to the eukaryotic PMM family.</text>
</comment>
<protein>
    <recommendedName>
        <fullName evidence="5 10">Phosphomannomutase</fullName>
        <ecNumber evidence="5 10">5.4.2.8</ecNumber>
    </recommendedName>
</protein>
<dbReference type="PANTHER" id="PTHR10466">
    <property type="entry name" value="PHOSPHOMANNOMUTASE"/>
    <property type="match status" value="1"/>
</dbReference>
<dbReference type="CDD" id="cd02585">
    <property type="entry name" value="HAD_PMM"/>
    <property type="match status" value="1"/>
</dbReference>
<keyword evidence="8" id="KW-0460">Magnesium</keyword>
<comment type="catalytic activity">
    <reaction evidence="10">
        <text>alpha-D-mannose 1-phosphate = D-mannose 6-phosphate</text>
        <dbReference type="Rhea" id="RHEA:11140"/>
        <dbReference type="ChEBI" id="CHEBI:58409"/>
        <dbReference type="ChEBI" id="CHEBI:58735"/>
        <dbReference type="EC" id="5.4.2.8"/>
    </reaction>
</comment>
<dbReference type="CDD" id="cd06257">
    <property type="entry name" value="DnaJ"/>
    <property type="match status" value="1"/>
</dbReference>
<comment type="pathway">
    <text evidence="2 10">Nucleotide-sugar biosynthesis; GDP-alpha-D-mannose biosynthesis; alpha-D-mannose 1-phosphate from D-fructose 6-phosphate: step 2/2.</text>
</comment>
<dbReference type="Gene3D" id="1.10.287.110">
    <property type="entry name" value="DnaJ domain"/>
    <property type="match status" value="1"/>
</dbReference>
<feature type="region of interest" description="Disordered" evidence="12">
    <location>
        <begin position="127"/>
        <end position="161"/>
    </location>
</feature>
<evidence type="ECO:0000256" key="10">
    <source>
        <dbReference type="RuleBase" id="RU361118"/>
    </source>
</evidence>
<feature type="region of interest" description="Disordered" evidence="12">
    <location>
        <begin position="1"/>
        <end position="28"/>
    </location>
</feature>
<evidence type="ECO:0000259" key="13">
    <source>
        <dbReference type="PROSITE" id="PS50076"/>
    </source>
</evidence>
<dbReference type="SUPFAM" id="SSF56784">
    <property type="entry name" value="HAD-like"/>
    <property type="match status" value="1"/>
</dbReference>
<dbReference type="PROSITE" id="PS50076">
    <property type="entry name" value="DNAJ_2"/>
    <property type="match status" value="1"/>
</dbReference>
<dbReference type="Pfam" id="PF00226">
    <property type="entry name" value="DnaJ"/>
    <property type="match status" value="1"/>
</dbReference>
<proteinExistence type="inferred from homology"/>
<dbReference type="EC" id="5.4.2.8" evidence="5 10"/>
<dbReference type="InterPro" id="IPR001623">
    <property type="entry name" value="DnaJ_domain"/>
</dbReference>
<evidence type="ECO:0000313" key="15">
    <source>
        <dbReference type="Proteomes" id="UP001642484"/>
    </source>
</evidence>
<comment type="function">
    <text evidence="10">Involved in the synthesis of the GDP-mannose and dolichol-phosphate-mannose required for a number of critical mannosyl transfer reactions.</text>
</comment>
<dbReference type="InterPro" id="IPR043169">
    <property type="entry name" value="PMM_cap"/>
</dbReference>
<comment type="subcellular location">
    <subcellularLocation>
        <location evidence="1 10">Cytoplasm</location>
    </subcellularLocation>
</comment>
<evidence type="ECO:0000256" key="6">
    <source>
        <dbReference type="ARBA" id="ARBA00022490"/>
    </source>
</evidence>
<feature type="compositionally biased region" description="Polar residues" evidence="12">
    <location>
        <begin position="1"/>
        <end position="12"/>
    </location>
</feature>
<dbReference type="InterPro" id="IPR006379">
    <property type="entry name" value="HAD-SF_hydro_IIB"/>
</dbReference>
<reference evidence="14 15" key="1">
    <citation type="submission" date="2024-02" db="EMBL/GenBank/DDBJ databases">
        <authorList>
            <person name="Chen Y."/>
            <person name="Shah S."/>
            <person name="Dougan E. K."/>
            <person name="Thang M."/>
            <person name="Chan C."/>
        </authorList>
    </citation>
    <scope>NUCLEOTIDE SEQUENCE [LARGE SCALE GENOMIC DNA]</scope>
</reference>
<evidence type="ECO:0000256" key="1">
    <source>
        <dbReference type="ARBA" id="ARBA00004496"/>
    </source>
</evidence>
<keyword evidence="6 10" id="KW-0963">Cytoplasm</keyword>
<dbReference type="SUPFAM" id="SSF46565">
    <property type="entry name" value="Chaperone J-domain"/>
    <property type="match status" value="1"/>
</dbReference>
<dbReference type="InterPro" id="IPR023214">
    <property type="entry name" value="HAD_sf"/>
</dbReference>
<keyword evidence="7" id="KW-0479">Metal-binding</keyword>
<evidence type="ECO:0000256" key="8">
    <source>
        <dbReference type="ARBA" id="ARBA00022842"/>
    </source>
</evidence>
<dbReference type="SFLD" id="SFLDG01140">
    <property type="entry name" value="C2.B:_Phosphomannomutase_and_P"/>
    <property type="match status" value="1"/>
</dbReference>
<dbReference type="PRINTS" id="PR00625">
    <property type="entry name" value="JDOMAIN"/>
</dbReference>
<organism evidence="14 15">
    <name type="scientific">Durusdinium trenchii</name>
    <dbReference type="NCBI Taxonomy" id="1381693"/>
    <lineage>
        <taxon>Eukaryota</taxon>
        <taxon>Sar</taxon>
        <taxon>Alveolata</taxon>
        <taxon>Dinophyceae</taxon>
        <taxon>Suessiales</taxon>
        <taxon>Symbiodiniaceae</taxon>
        <taxon>Durusdinium</taxon>
    </lineage>
</organism>
<evidence type="ECO:0000256" key="5">
    <source>
        <dbReference type="ARBA" id="ARBA00012730"/>
    </source>
</evidence>
<feature type="compositionally biased region" description="Acidic residues" evidence="12">
    <location>
        <begin position="130"/>
        <end position="140"/>
    </location>
</feature>
<evidence type="ECO:0000313" key="14">
    <source>
        <dbReference type="EMBL" id="CAK9055391.1"/>
    </source>
</evidence>
<dbReference type="Proteomes" id="UP001642484">
    <property type="component" value="Unassembled WGS sequence"/>
</dbReference>
<dbReference type="SFLD" id="SFLDF00445">
    <property type="entry name" value="alpha-phosphomannomutase"/>
    <property type="match status" value="1"/>
</dbReference>
<dbReference type="Pfam" id="PF03332">
    <property type="entry name" value="PMM"/>
    <property type="match status" value="1"/>
</dbReference>
<evidence type="ECO:0000256" key="2">
    <source>
        <dbReference type="ARBA" id="ARBA00004699"/>
    </source>
</evidence>
<dbReference type="InterPro" id="IPR036412">
    <property type="entry name" value="HAD-like_sf"/>
</dbReference>
<gene>
    <name evidence="14" type="ORF">CCMP2556_LOCUS27545</name>
</gene>
<evidence type="ECO:0000256" key="3">
    <source>
        <dbReference type="ARBA" id="ARBA00009736"/>
    </source>
</evidence>
<feature type="coiled-coil region" evidence="11">
    <location>
        <begin position="173"/>
        <end position="200"/>
    </location>
</feature>
<keyword evidence="15" id="KW-1185">Reference proteome</keyword>
<dbReference type="EMBL" id="CAXAMN010020001">
    <property type="protein sequence ID" value="CAK9055391.1"/>
    <property type="molecule type" value="Genomic_DNA"/>
</dbReference>
<dbReference type="Gene3D" id="3.30.1240.20">
    <property type="match status" value="1"/>
</dbReference>
<dbReference type="InterPro" id="IPR036869">
    <property type="entry name" value="J_dom_sf"/>
</dbReference>
<dbReference type="SFLD" id="SFLDS00003">
    <property type="entry name" value="Haloacid_Dehalogenase"/>
    <property type="match status" value="1"/>
</dbReference>
<comment type="subunit">
    <text evidence="4 10">Homodimer.</text>
</comment>
<keyword evidence="9 10" id="KW-0413">Isomerase</keyword>
<dbReference type="InterPro" id="IPR005002">
    <property type="entry name" value="PMM"/>
</dbReference>
<evidence type="ECO:0000256" key="4">
    <source>
        <dbReference type="ARBA" id="ARBA00011738"/>
    </source>
</evidence>